<evidence type="ECO:0000256" key="1">
    <source>
        <dbReference type="SAM" id="MobiDB-lite"/>
    </source>
</evidence>
<name>A0A1C1YXJ1_9HYPH</name>
<feature type="compositionally biased region" description="Low complexity" evidence="1">
    <location>
        <begin position="93"/>
        <end position="103"/>
    </location>
</feature>
<dbReference type="AlphaFoldDB" id="A0A1C1YXJ1"/>
<proteinExistence type="predicted"/>
<dbReference type="RefSeq" id="WP_066177306.1">
    <property type="nucleotide sequence ID" value="NZ_LQZT01000010.1"/>
</dbReference>
<dbReference type="STRING" id="1480615.AWJ14_15895"/>
<dbReference type="Pfam" id="PF24698">
    <property type="entry name" value="DUF7662"/>
    <property type="match status" value="1"/>
</dbReference>
<evidence type="ECO:0000313" key="4">
    <source>
        <dbReference type="Proteomes" id="UP000094795"/>
    </source>
</evidence>
<feature type="domain" description="DUF7662" evidence="2">
    <location>
        <begin position="4"/>
        <end position="78"/>
    </location>
</feature>
<evidence type="ECO:0000259" key="2">
    <source>
        <dbReference type="Pfam" id="PF24698"/>
    </source>
</evidence>
<protein>
    <recommendedName>
        <fullName evidence="2">DUF7662 domain-containing protein</fullName>
    </recommendedName>
</protein>
<gene>
    <name evidence="3" type="ORF">AWJ14_15895</name>
</gene>
<comment type="caution">
    <text evidence="3">The sequence shown here is derived from an EMBL/GenBank/DDBJ whole genome shotgun (WGS) entry which is preliminary data.</text>
</comment>
<dbReference type="OrthoDB" id="3480230at2"/>
<dbReference type="InterPro" id="IPR056079">
    <property type="entry name" value="DUF7662"/>
</dbReference>
<feature type="region of interest" description="Disordered" evidence="1">
    <location>
        <begin position="118"/>
        <end position="139"/>
    </location>
</feature>
<sequence>MGKYEPLREFLASQTRDQIQMSFAEIEAVLGEPLPASKRFPAWWSNNTMNNVMTKEWLAAGFQSEQVDIAGEKLTFRRIKSKSKAEESPSRGSKASAASSTQATRPAYYGALKGTLTLDPSLDLTQPADPEWGRVYEDD</sequence>
<dbReference type="Proteomes" id="UP000094795">
    <property type="component" value="Unassembled WGS sequence"/>
</dbReference>
<dbReference type="EMBL" id="LQZT01000010">
    <property type="protein sequence ID" value="OCW58130.1"/>
    <property type="molecule type" value="Genomic_DNA"/>
</dbReference>
<reference evidence="3 4" key="1">
    <citation type="submission" date="2015-12" db="EMBL/GenBank/DDBJ databases">
        <authorList>
            <person name="Shamseldin A."/>
            <person name="Moawad H."/>
            <person name="Abd El-Rahim W.M."/>
            <person name="Sadowsky M.J."/>
        </authorList>
    </citation>
    <scope>NUCLEOTIDE SEQUENCE [LARGE SCALE GENOMIC DNA]</scope>
    <source>
        <strain evidence="3 4">JC234</strain>
    </source>
</reference>
<accession>A0A1C1YXJ1</accession>
<evidence type="ECO:0000313" key="3">
    <source>
        <dbReference type="EMBL" id="OCW58130.1"/>
    </source>
</evidence>
<keyword evidence="4" id="KW-1185">Reference proteome</keyword>
<feature type="region of interest" description="Disordered" evidence="1">
    <location>
        <begin position="80"/>
        <end position="103"/>
    </location>
</feature>
<organism evidence="3 4">
    <name type="scientific">Hoeflea olei</name>
    <dbReference type="NCBI Taxonomy" id="1480615"/>
    <lineage>
        <taxon>Bacteria</taxon>
        <taxon>Pseudomonadati</taxon>
        <taxon>Pseudomonadota</taxon>
        <taxon>Alphaproteobacteria</taxon>
        <taxon>Hyphomicrobiales</taxon>
        <taxon>Rhizobiaceae</taxon>
        <taxon>Hoeflea</taxon>
    </lineage>
</organism>